<dbReference type="EMBL" id="MU002295">
    <property type="protein sequence ID" value="KAF2787641.1"/>
    <property type="molecule type" value="Genomic_DNA"/>
</dbReference>
<keyword evidence="3" id="KW-0274">FAD</keyword>
<dbReference type="Pfam" id="PF01565">
    <property type="entry name" value="FAD_binding_4"/>
    <property type="match status" value="1"/>
</dbReference>
<dbReference type="Proteomes" id="UP000799757">
    <property type="component" value="Unassembled WGS sequence"/>
</dbReference>
<evidence type="ECO:0000256" key="2">
    <source>
        <dbReference type="ARBA" id="ARBA00022630"/>
    </source>
</evidence>
<evidence type="ECO:0000259" key="5">
    <source>
        <dbReference type="PROSITE" id="PS51387"/>
    </source>
</evidence>
<dbReference type="PROSITE" id="PS51387">
    <property type="entry name" value="FAD_PCMH"/>
    <property type="match status" value="1"/>
</dbReference>
<name>A0A6A6WUV0_9PLEO</name>
<proteinExistence type="inferred from homology"/>
<evidence type="ECO:0000256" key="4">
    <source>
        <dbReference type="ARBA" id="ARBA00023002"/>
    </source>
</evidence>
<organism evidence="6 7">
    <name type="scientific">Melanomma pulvis-pyrius CBS 109.77</name>
    <dbReference type="NCBI Taxonomy" id="1314802"/>
    <lineage>
        <taxon>Eukaryota</taxon>
        <taxon>Fungi</taxon>
        <taxon>Dikarya</taxon>
        <taxon>Ascomycota</taxon>
        <taxon>Pezizomycotina</taxon>
        <taxon>Dothideomycetes</taxon>
        <taxon>Pleosporomycetidae</taxon>
        <taxon>Pleosporales</taxon>
        <taxon>Melanommataceae</taxon>
        <taxon>Melanomma</taxon>
    </lineage>
</organism>
<feature type="domain" description="FAD-binding PCMH-type" evidence="5">
    <location>
        <begin position="42"/>
        <end position="211"/>
    </location>
</feature>
<sequence>MSASILHNLDQLRASAGKALEILTNQSDVAFQDRAKRWTDIDRKTPAAIILPASEEEIQKTVQWAVETSVPFVIKSGGHSEWSTIDGSGVIIDLSKYAGVEVDARAQTAILRGSILSKEVAVALADAGLFAAVGNGNPIGAIPYFLGGGVAIATSITGYGSDQVISARMIDAKGNILEVTEEKEPDLLFALRGAGQFFGLVTQLVIKAHPLAALGNDQGVIWLGSFVFPLERADEVAKVMKVLMDDSSHATAGLLMIMSPPPQRQPILLVSARYTGNPDDAKVAYGPLYDLQPLAAQGGPVPIQNANDGHEAYNAPGTFKRFGVVGLRRFDGEAFSKVIKVWKKLVAECPDAADTSFNFQWESRPAKQPDFESANSLHDIRYWQNNFIWHTDAASRGKVDEFNDKSIEIMRGPDRSEYADFQNGTRTGPIELRFRGDRKLEKLKELKKKWDPTGVFTTQLLD</sequence>
<dbReference type="GO" id="GO:0016491">
    <property type="term" value="F:oxidoreductase activity"/>
    <property type="evidence" value="ECO:0007669"/>
    <property type="project" value="UniProtKB-KW"/>
</dbReference>
<dbReference type="Gene3D" id="3.40.462.20">
    <property type="match status" value="1"/>
</dbReference>
<dbReference type="InterPro" id="IPR050416">
    <property type="entry name" value="FAD-linked_Oxidoreductase"/>
</dbReference>
<dbReference type="InterPro" id="IPR016166">
    <property type="entry name" value="FAD-bd_PCMH"/>
</dbReference>
<reference evidence="6" key="1">
    <citation type="journal article" date="2020" name="Stud. Mycol.">
        <title>101 Dothideomycetes genomes: a test case for predicting lifestyles and emergence of pathogens.</title>
        <authorList>
            <person name="Haridas S."/>
            <person name="Albert R."/>
            <person name="Binder M."/>
            <person name="Bloem J."/>
            <person name="Labutti K."/>
            <person name="Salamov A."/>
            <person name="Andreopoulos B."/>
            <person name="Baker S."/>
            <person name="Barry K."/>
            <person name="Bills G."/>
            <person name="Bluhm B."/>
            <person name="Cannon C."/>
            <person name="Castanera R."/>
            <person name="Culley D."/>
            <person name="Daum C."/>
            <person name="Ezra D."/>
            <person name="Gonzalez J."/>
            <person name="Henrissat B."/>
            <person name="Kuo A."/>
            <person name="Liang C."/>
            <person name="Lipzen A."/>
            <person name="Lutzoni F."/>
            <person name="Magnuson J."/>
            <person name="Mondo S."/>
            <person name="Nolan M."/>
            <person name="Ohm R."/>
            <person name="Pangilinan J."/>
            <person name="Park H.-J."/>
            <person name="Ramirez L."/>
            <person name="Alfaro M."/>
            <person name="Sun H."/>
            <person name="Tritt A."/>
            <person name="Yoshinaga Y."/>
            <person name="Zwiers L.-H."/>
            <person name="Turgeon B."/>
            <person name="Goodwin S."/>
            <person name="Spatafora J."/>
            <person name="Crous P."/>
            <person name="Grigoriev I."/>
        </authorList>
    </citation>
    <scope>NUCLEOTIDE SEQUENCE</scope>
    <source>
        <strain evidence="6">CBS 109.77</strain>
    </source>
</reference>
<dbReference type="OrthoDB" id="415825at2759"/>
<gene>
    <name evidence="6" type="ORF">K505DRAFT_367175</name>
</gene>
<dbReference type="PANTHER" id="PTHR42973:SF7">
    <property type="entry name" value="FAD-BINDING PCMH-TYPE DOMAIN-CONTAINING PROTEIN"/>
    <property type="match status" value="1"/>
</dbReference>
<protein>
    <submittedName>
        <fullName evidence="6">FAD-binding domain-containing protein</fullName>
    </submittedName>
</protein>
<dbReference type="AlphaFoldDB" id="A0A6A6WUV0"/>
<dbReference type="PANTHER" id="PTHR42973">
    <property type="entry name" value="BINDING OXIDOREDUCTASE, PUTATIVE (AFU_ORTHOLOGUE AFUA_1G17690)-RELATED"/>
    <property type="match status" value="1"/>
</dbReference>
<accession>A0A6A6WUV0</accession>
<dbReference type="GO" id="GO:0071949">
    <property type="term" value="F:FAD binding"/>
    <property type="evidence" value="ECO:0007669"/>
    <property type="project" value="InterPro"/>
</dbReference>
<keyword evidence="4" id="KW-0560">Oxidoreductase</keyword>
<dbReference type="InterPro" id="IPR016169">
    <property type="entry name" value="FAD-bd_PCMH_sub2"/>
</dbReference>
<evidence type="ECO:0000313" key="6">
    <source>
        <dbReference type="EMBL" id="KAF2787641.1"/>
    </source>
</evidence>
<comment type="similarity">
    <text evidence="1">Belongs to the oxygen-dependent FAD-linked oxidoreductase family.</text>
</comment>
<evidence type="ECO:0000256" key="3">
    <source>
        <dbReference type="ARBA" id="ARBA00022827"/>
    </source>
</evidence>
<keyword evidence="2" id="KW-0285">Flavoprotein</keyword>
<evidence type="ECO:0000256" key="1">
    <source>
        <dbReference type="ARBA" id="ARBA00005466"/>
    </source>
</evidence>
<keyword evidence="7" id="KW-1185">Reference proteome</keyword>
<dbReference type="SUPFAM" id="SSF56176">
    <property type="entry name" value="FAD-binding/transporter-associated domain-like"/>
    <property type="match status" value="1"/>
</dbReference>
<dbReference type="InterPro" id="IPR006094">
    <property type="entry name" value="Oxid_FAD_bind_N"/>
</dbReference>
<evidence type="ECO:0000313" key="7">
    <source>
        <dbReference type="Proteomes" id="UP000799757"/>
    </source>
</evidence>
<dbReference type="Gene3D" id="3.30.465.10">
    <property type="match status" value="1"/>
</dbReference>
<dbReference type="InterPro" id="IPR036318">
    <property type="entry name" value="FAD-bd_PCMH-like_sf"/>
</dbReference>